<evidence type="ECO:0000313" key="1">
    <source>
        <dbReference type="EMBL" id="VFJ43569.1"/>
    </source>
</evidence>
<evidence type="ECO:0000313" key="3">
    <source>
        <dbReference type="EMBL" id="VFK10440.1"/>
    </source>
</evidence>
<dbReference type="EMBL" id="CAADFL010000140">
    <property type="protein sequence ID" value="VFK10440.1"/>
    <property type="molecule type" value="Genomic_DNA"/>
</dbReference>
<name>A0A450TR74_9GAMM</name>
<protein>
    <submittedName>
        <fullName evidence="2">Uncharacterized protein</fullName>
    </submittedName>
</protein>
<proteinExistence type="predicted"/>
<dbReference type="AlphaFoldDB" id="A0A450TR74"/>
<reference evidence="2" key="1">
    <citation type="submission" date="2019-02" db="EMBL/GenBank/DDBJ databases">
        <authorList>
            <person name="Gruber-Vodicka R. H."/>
            <person name="Seah K. B. B."/>
        </authorList>
    </citation>
    <scope>NUCLEOTIDE SEQUENCE</scope>
    <source>
        <strain evidence="1">BECK_BZ163</strain>
        <strain evidence="3">BECK_BZ164</strain>
        <strain evidence="2">BECK_BZ165</strain>
    </source>
</reference>
<organism evidence="2">
    <name type="scientific">Candidatus Kentrum sp. FM</name>
    <dbReference type="NCBI Taxonomy" id="2126340"/>
    <lineage>
        <taxon>Bacteria</taxon>
        <taxon>Pseudomonadati</taxon>
        <taxon>Pseudomonadota</taxon>
        <taxon>Gammaproteobacteria</taxon>
        <taxon>Candidatus Kentrum</taxon>
    </lineage>
</organism>
<dbReference type="EMBL" id="CAADEZ010000009">
    <property type="protein sequence ID" value="VFJ43569.1"/>
    <property type="molecule type" value="Genomic_DNA"/>
</dbReference>
<dbReference type="EMBL" id="CAADFA010000563">
    <property type="protein sequence ID" value="VFJ70505.1"/>
    <property type="molecule type" value="Genomic_DNA"/>
</dbReference>
<evidence type="ECO:0000313" key="2">
    <source>
        <dbReference type="EMBL" id="VFJ70505.1"/>
    </source>
</evidence>
<gene>
    <name evidence="1" type="ORF">BECKFM1743A_GA0114220_1000917</name>
    <name evidence="3" type="ORF">BECKFM1743B_GA0114221_101405</name>
    <name evidence="2" type="ORF">BECKFM1743C_GA0114222_105631</name>
</gene>
<sequence length="90" mass="10175">MPFVVITLPSVGTVHLSPQQKDTPSVTFFDVPAFVRWAIGAGSYFYGLSEAVTKTLRIYDYYSTAPFHLPGRMATRHDRCHEREIKNAVI</sequence>
<accession>A0A450TR74</accession>